<dbReference type="EMBL" id="KQ423395">
    <property type="protein sequence ID" value="KOF72997.1"/>
    <property type="molecule type" value="Genomic_DNA"/>
</dbReference>
<dbReference type="STRING" id="37653.A0A0L8G7K1"/>
<dbReference type="GO" id="GO:0031210">
    <property type="term" value="F:phosphatidylcholine binding"/>
    <property type="evidence" value="ECO:0007669"/>
    <property type="project" value="TreeGrafter"/>
</dbReference>
<accession>A0A0L8G7K1</accession>
<sequence>MAALFEDSEFTAACEELDEPKLEEWEFFTESHGMKIYRLYNASSGLYKYKVFGEMDLDPEICSQVYMDLEYRKTWDNYVHELYEKTIDNKNLIYWGVKFPKPMSYRDYVYKRELRIIDWKGAKVYVIIAQSVDEVTNFPEKWMTVRVDDYYQSLVISKQPEGGTKVFMQYYDDPKGMIPTWLINWAAKTAVPAFLTQMNTACKNYPKYLKSKAGKN</sequence>
<evidence type="ECO:0000256" key="9">
    <source>
        <dbReference type="ARBA" id="ARBA00069061"/>
    </source>
</evidence>
<name>A0A0L8G7K1_OCTBM</name>
<evidence type="ECO:0000256" key="1">
    <source>
        <dbReference type="ARBA" id="ARBA00004496"/>
    </source>
</evidence>
<keyword evidence="7" id="KW-0446">Lipid-binding</keyword>
<evidence type="ECO:0000256" key="7">
    <source>
        <dbReference type="ARBA" id="ARBA00023121"/>
    </source>
</evidence>
<evidence type="ECO:0000256" key="11">
    <source>
        <dbReference type="ARBA" id="ARBA00079049"/>
    </source>
</evidence>
<dbReference type="SUPFAM" id="SSF55961">
    <property type="entry name" value="Bet v1-like"/>
    <property type="match status" value="1"/>
</dbReference>
<dbReference type="GO" id="GO:0008525">
    <property type="term" value="F:phosphatidylcholine transporter activity"/>
    <property type="evidence" value="ECO:0007669"/>
    <property type="project" value="TreeGrafter"/>
</dbReference>
<dbReference type="EMBL" id="KQ423395">
    <property type="protein sequence ID" value="KOF72995.1"/>
    <property type="molecule type" value="Genomic_DNA"/>
</dbReference>
<evidence type="ECO:0000256" key="10">
    <source>
        <dbReference type="ARBA" id="ARBA00077188"/>
    </source>
</evidence>
<keyword evidence="2" id="KW-0813">Transport</keyword>
<dbReference type="EMBL" id="KQ423395">
    <property type="protein sequence ID" value="KOF72998.1"/>
    <property type="molecule type" value="Genomic_DNA"/>
</dbReference>
<dbReference type="Gene3D" id="3.30.530.20">
    <property type="match status" value="1"/>
</dbReference>
<dbReference type="PROSITE" id="PS50848">
    <property type="entry name" value="START"/>
    <property type="match status" value="1"/>
</dbReference>
<keyword evidence="4" id="KW-0597">Phosphoprotein</keyword>
<dbReference type="OMA" id="DYVYMRE"/>
<dbReference type="Pfam" id="PF01852">
    <property type="entry name" value="START"/>
    <property type="match status" value="1"/>
</dbReference>
<proteinExistence type="predicted"/>
<reference evidence="13" key="1">
    <citation type="submission" date="2015-07" db="EMBL/GenBank/DDBJ databases">
        <title>MeaNS - Measles Nucleotide Surveillance Program.</title>
        <authorList>
            <person name="Tran T."/>
            <person name="Druce J."/>
        </authorList>
    </citation>
    <scope>NUCLEOTIDE SEQUENCE</scope>
    <source>
        <strain evidence="13">UCB-OBI-ISO-001</strain>
        <tissue evidence="13">Gonad</tissue>
    </source>
</reference>
<evidence type="ECO:0000259" key="12">
    <source>
        <dbReference type="PROSITE" id="PS50848"/>
    </source>
</evidence>
<evidence type="ECO:0000256" key="2">
    <source>
        <dbReference type="ARBA" id="ARBA00022448"/>
    </source>
</evidence>
<protein>
    <recommendedName>
        <fullName evidence="9">Phosphatidylcholine transfer protein</fullName>
    </recommendedName>
    <alternativeName>
        <fullName evidence="11">START domain-containing protein 2</fullName>
    </alternativeName>
    <alternativeName>
        <fullName evidence="10">StAR-related lipid transfer protein 2</fullName>
    </alternativeName>
</protein>
<dbReference type="PANTHER" id="PTHR19308:SF39">
    <property type="entry name" value="PHOSPHATIDYLCHOLINE TRANSFER PROTEIN"/>
    <property type="match status" value="1"/>
</dbReference>
<evidence type="ECO:0000313" key="13">
    <source>
        <dbReference type="EMBL" id="KOF72997.1"/>
    </source>
</evidence>
<comment type="subcellular location">
    <subcellularLocation>
        <location evidence="1">Cytoplasm</location>
    </subcellularLocation>
</comment>
<evidence type="ECO:0000256" key="4">
    <source>
        <dbReference type="ARBA" id="ARBA00022553"/>
    </source>
</evidence>
<dbReference type="OrthoDB" id="1295045at2759"/>
<dbReference type="EMBL" id="KQ423395">
    <property type="protein sequence ID" value="KOF72996.1"/>
    <property type="molecule type" value="Genomic_DNA"/>
</dbReference>
<dbReference type="FunFam" id="3.30.530.20:FF:000017">
    <property type="entry name" value="Phosphatidylcholine transfer protein, putative"/>
    <property type="match status" value="1"/>
</dbReference>
<keyword evidence="5" id="KW-0007">Acetylation</keyword>
<comment type="subunit">
    <text evidence="8">Interacts with ACOT13/THEM2.</text>
</comment>
<feature type="domain" description="START" evidence="12">
    <location>
        <begin position="23"/>
        <end position="207"/>
    </location>
</feature>
<dbReference type="InterPro" id="IPR051213">
    <property type="entry name" value="START_lipid_transfer"/>
</dbReference>
<keyword evidence="6" id="KW-0445">Lipid transport</keyword>
<evidence type="ECO:0000256" key="8">
    <source>
        <dbReference type="ARBA" id="ARBA00063535"/>
    </source>
</evidence>
<dbReference type="InterPro" id="IPR023393">
    <property type="entry name" value="START-like_dom_sf"/>
</dbReference>
<keyword evidence="3" id="KW-0963">Cytoplasm</keyword>
<dbReference type="GO" id="GO:0005829">
    <property type="term" value="C:cytosol"/>
    <property type="evidence" value="ECO:0007669"/>
    <property type="project" value="UniProtKB-ARBA"/>
</dbReference>
<dbReference type="InterPro" id="IPR002913">
    <property type="entry name" value="START_lipid-bd_dom"/>
</dbReference>
<evidence type="ECO:0000256" key="3">
    <source>
        <dbReference type="ARBA" id="ARBA00022490"/>
    </source>
</evidence>
<dbReference type="SMART" id="SM00234">
    <property type="entry name" value="START"/>
    <property type="match status" value="1"/>
</dbReference>
<evidence type="ECO:0000256" key="6">
    <source>
        <dbReference type="ARBA" id="ARBA00023055"/>
    </source>
</evidence>
<dbReference type="AlphaFoldDB" id="A0A0L8G7K1"/>
<dbReference type="PANTHER" id="PTHR19308">
    <property type="entry name" value="PHOSPHATIDYLCHOLINE TRANSFER PROTEIN"/>
    <property type="match status" value="1"/>
</dbReference>
<dbReference type="KEGG" id="obi:106878608"/>
<gene>
    <name evidence="13" type="ORF">OCBIM_22038543mg</name>
</gene>
<organism evidence="13">
    <name type="scientific">Octopus bimaculoides</name>
    <name type="common">California two-spotted octopus</name>
    <dbReference type="NCBI Taxonomy" id="37653"/>
    <lineage>
        <taxon>Eukaryota</taxon>
        <taxon>Metazoa</taxon>
        <taxon>Spiralia</taxon>
        <taxon>Lophotrochozoa</taxon>
        <taxon>Mollusca</taxon>
        <taxon>Cephalopoda</taxon>
        <taxon>Coleoidea</taxon>
        <taxon>Octopodiformes</taxon>
        <taxon>Octopoda</taxon>
        <taxon>Incirrata</taxon>
        <taxon>Octopodidae</taxon>
        <taxon>Octopus</taxon>
    </lineage>
</organism>
<evidence type="ECO:0000256" key="5">
    <source>
        <dbReference type="ARBA" id="ARBA00022990"/>
    </source>
</evidence>